<organism evidence="9 10">
    <name type="scientific">Bartonella alsatica</name>
    <dbReference type="NCBI Taxonomy" id="52764"/>
    <lineage>
        <taxon>Bacteria</taxon>
        <taxon>Pseudomonadati</taxon>
        <taxon>Pseudomonadota</taxon>
        <taxon>Alphaproteobacteria</taxon>
        <taxon>Hyphomicrobiales</taxon>
        <taxon>Bartonellaceae</taxon>
        <taxon>Bartonella</taxon>
    </lineage>
</organism>
<dbReference type="NCBIfam" id="NF033856">
    <property type="entry name" value="T4SS_effec_BID"/>
    <property type="match status" value="1"/>
</dbReference>
<keyword evidence="1" id="KW-0808">Transferase</keyword>
<evidence type="ECO:0000256" key="7">
    <source>
        <dbReference type="ARBA" id="ARBA00048696"/>
    </source>
</evidence>
<protein>
    <recommendedName>
        <fullName evidence="5">protein adenylyltransferase</fullName>
        <ecNumber evidence="5">2.7.7.108</ecNumber>
    </recommendedName>
</protein>
<evidence type="ECO:0000256" key="1">
    <source>
        <dbReference type="ARBA" id="ARBA00022679"/>
    </source>
</evidence>
<evidence type="ECO:0000256" key="4">
    <source>
        <dbReference type="ARBA" id="ARBA00022840"/>
    </source>
</evidence>
<evidence type="ECO:0000313" key="10">
    <source>
        <dbReference type="Proteomes" id="UP000509443"/>
    </source>
</evidence>
<dbReference type="Gene3D" id="1.10.3290.10">
    <property type="entry name" value="Fido-like domain"/>
    <property type="match status" value="1"/>
</dbReference>
<dbReference type="InterPro" id="IPR003812">
    <property type="entry name" value="Fido"/>
</dbReference>
<dbReference type="InterPro" id="IPR040548">
    <property type="entry name" value="BepA_ID"/>
</dbReference>
<dbReference type="InterPro" id="IPR012340">
    <property type="entry name" value="NA-bd_OB-fold"/>
</dbReference>
<sequence length="532" mass="60942">MLEQNYLYKNSNTLKNKYGIKDPKKLYERCAHDAAKEAINFRYEPLPQRFDAAYLKTIHWALFHKSFAWAGQTRDKPFTFEDGSTARMSAMRPKGFEVPFAIGPQIQKELKQLEQMLSAKNNLRGLSRQEFATSAAEIFILLDHIHPFRKGNGRTQRMFMEKLGQAAGHQIDFSFTTKERLKQASIQAMQHGNPEPMKHLFEDITHPQKSLVLREFISHMKNAGLVEINDRIVIAAKEGEIYDGIYKGMGAEGFVIEVGDVFVVSNKDELSPEQIKTLQNGARICFEKPDAQNLKEVLIPKETLAPLTNEELTIRIAKDPFVEVRRKEIERLSKIIYNNPQILNVKMDMINADPSLGRIFADHIAENPQLICKFAGIKMLCIKSSERKRAEEHIPQLSEMLKNYTTTVQQTKEEILEQHAREQKRLSHSIKKPEQDLQNFLALPPEQQKNALSDSSTLRQQLHVFAHQLHNRLSPEDRKAIQQKDYKKLSCTLGVSESKAKEITHIVNLTKKAQCQMRTLKLSCPSSIALTS</sequence>
<dbReference type="Pfam" id="PF02661">
    <property type="entry name" value="Fic"/>
    <property type="match status" value="1"/>
</dbReference>
<dbReference type="RefSeq" id="WP_005864465.1">
    <property type="nucleotide sequence ID" value="NZ_CACVBB010000005.1"/>
</dbReference>
<gene>
    <name evidence="9" type="ORF">HWV54_02600</name>
</gene>
<accession>A0ABX6QFA6</accession>
<dbReference type="EC" id="2.7.7.108" evidence="5"/>
<keyword evidence="10" id="KW-1185">Reference proteome</keyword>
<dbReference type="EMBL" id="CP058235">
    <property type="protein sequence ID" value="QLC51822.1"/>
    <property type="molecule type" value="Genomic_DNA"/>
</dbReference>
<dbReference type="PANTHER" id="PTHR39560">
    <property type="entry name" value="PROTEIN ADENYLYLTRANSFERASE FIC-RELATED"/>
    <property type="match status" value="1"/>
</dbReference>
<comment type="catalytic activity">
    <reaction evidence="6">
        <text>L-threonyl-[protein] + ATP = 3-O-(5'-adenylyl)-L-threonyl-[protein] + diphosphate</text>
        <dbReference type="Rhea" id="RHEA:54292"/>
        <dbReference type="Rhea" id="RHEA-COMP:11060"/>
        <dbReference type="Rhea" id="RHEA-COMP:13847"/>
        <dbReference type="ChEBI" id="CHEBI:30013"/>
        <dbReference type="ChEBI" id="CHEBI:30616"/>
        <dbReference type="ChEBI" id="CHEBI:33019"/>
        <dbReference type="ChEBI" id="CHEBI:138113"/>
        <dbReference type="EC" id="2.7.7.108"/>
    </reaction>
</comment>
<dbReference type="SUPFAM" id="SSF140931">
    <property type="entry name" value="Fic-like"/>
    <property type="match status" value="1"/>
</dbReference>
<dbReference type="PANTHER" id="PTHR39560:SF1">
    <property type="entry name" value="PROTEIN ADENYLYLTRANSFERASE FIC-RELATED"/>
    <property type="match status" value="1"/>
</dbReference>
<evidence type="ECO:0000313" key="9">
    <source>
        <dbReference type="EMBL" id="QLC51822.1"/>
    </source>
</evidence>
<dbReference type="Gene3D" id="2.40.50.140">
    <property type="entry name" value="Nucleic acid-binding proteins"/>
    <property type="match status" value="1"/>
</dbReference>
<dbReference type="PROSITE" id="PS51459">
    <property type="entry name" value="FIDO"/>
    <property type="match status" value="1"/>
</dbReference>
<reference evidence="9 10" key="1">
    <citation type="submission" date="2020-06" db="EMBL/GenBank/DDBJ databases">
        <title>Complete closed genome sequence of Bartonella alsatica CIP 105477.</title>
        <authorList>
            <person name="Thibau A."/>
            <person name="Schultze T.G."/>
            <person name="Kempf V.A.J."/>
        </authorList>
    </citation>
    <scope>NUCLEOTIDE SEQUENCE [LARGE SCALE GENOMIC DNA]</scope>
    <source>
        <strain evidence="9 10">CIP 105477</strain>
    </source>
</reference>
<dbReference type="Proteomes" id="UP000509443">
    <property type="component" value="Chromosome"/>
</dbReference>
<comment type="catalytic activity">
    <reaction evidence="7">
        <text>L-tyrosyl-[protein] + ATP = O-(5'-adenylyl)-L-tyrosyl-[protein] + diphosphate</text>
        <dbReference type="Rhea" id="RHEA:54288"/>
        <dbReference type="Rhea" id="RHEA-COMP:10136"/>
        <dbReference type="Rhea" id="RHEA-COMP:13846"/>
        <dbReference type="ChEBI" id="CHEBI:30616"/>
        <dbReference type="ChEBI" id="CHEBI:33019"/>
        <dbReference type="ChEBI" id="CHEBI:46858"/>
        <dbReference type="ChEBI" id="CHEBI:83624"/>
        <dbReference type="EC" id="2.7.7.108"/>
    </reaction>
</comment>
<evidence type="ECO:0000256" key="6">
    <source>
        <dbReference type="ARBA" id="ARBA00047939"/>
    </source>
</evidence>
<evidence type="ECO:0000256" key="3">
    <source>
        <dbReference type="ARBA" id="ARBA00022741"/>
    </source>
</evidence>
<evidence type="ECO:0000256" key="2">
    <source>
        <dbReference type="ARBA" id="ARBA00022695"/>
    </source>
</evidence>
<keyword evidence="4" id="KW-0067">ATP-binding</keyword>
<dbReference type="Pfam" id="PF18543">
    <property type="entry name" value="ID"/>
    <property type="match status" value="1"/>
</dbReference>
<evidence type="ECO:0000259" key="8">
    <source>
        <dbReference type="PROSITE" id="PS51459"/>
    </source>
</evidence>
<dbReference type="InterPro" id="IPR036597">
    <property type="entry name" value="Fido-like_dom_sf"/>
</dbReference>
<keyword evidence="3" id="KW-0547">Nucleotide-binding</keyword>
<feature type="domain" description="Fido" evidence="8">
    <location>
        <begin position="50"/>
        <end position="203"/>
    </location>
</feature>
<evidence type="ECO:0000256" key="5">
    <source>
        <dbReference type="ARBA" id="ARBA00034531"/>
    </source>
</evidence>
<keyword evidence="2" id="KW-0548">Nucleotidyltransferase</keyword>
<proteinExistence type="predicted"/>
<name>A0ABX6QFA6_9HYPH</name>